<dbReference type="PANTHER" id="PTHR43433:SF5">
    <property type="entry name" value="AB HYDROLASE-1 DOMAIN-CONTAINING PROTEIN"/>
    <property type="match status" value="1"/>
</dbReference>
<dbReference type="InterPro" id="IPR029058">
    <property type="entry name" value="AB_hydrolase_fold"/>
</dbReference>
<keyword evidence="4" id="KW-1185">Reference proteome</keyword>
<reference evidence="3 4" key="1">
    <citation type="submission" date="2019-01" db="EMBL/GenBank/DDBJ databases">
        <authorList>
            <person name="Chen W.-M."/>
        </authorList>
    </citation>
    <scope>NUCLEOTIDE SEQUENCE [LARGE SCALE GENOMIC DNA]</scope>
    <source>
        <strain evidence="3 4">FSY-15</strain>
    </source>
</reference>
<evidence type="ECO:0000313" key="3">
    <source>
        <dbReference type="EMBL" id="RVU23371.1"/>
    </source>
</evidence>
<comment type="caution">
    <text evidence="3">The sequence shown here is derived from an EMBL/GenBank/DDBJ whole genome shotgun (WGS) entry which is preliminary data.</text>
</comment>
<proteinExistence type="predicted"/>
<protein>
    <submittedName>
        <fullName evidence="3">Alpha/beta hydrolase</fullName>
    </submittedName>
</protein>
<gene>
    <name evidence="3" type="ORF">EOJ36_11610</name>
</gene>
<evidence type="ECO:0000313" key="4">
    <source>
        <dbReference type="Proteomes" id="UP000282832"/>
    </source>
</evidence>
<feature type="domain" description="AB hydrolase-1" evidence="2">
    <location>
        <begin position="50"/>
        <end position="159"/>
    </location>
</feature>
<dbReference type="SUPFAM" id="SSF53474">
    <property type="entry name" value="alpha/beta-Hydrolases"/>
    <property type="match status" value="1"/>
</dbReference>
<dbReference type="Gene3D" id="3.40.50.1820">
    <property type="entry name" value="alpha/beta hydrolase"/>
    <property type="match status" value="1"/>
</dbReference>
<dbReference type="InterPro" id="IPR000073">
    <property type="entry name" value="AB_hydrolase_1"/>
</dbReference>
<dbReference type="PANTHER" id="PTHR43433">
    <property type="entry name" value="HYDROLASE, ALPHA/BETA FOLD FAMILY PROTEIN"/>
    <property type="match status" value="1"/>
</dbReference>
<dbReference type="AlphaFoldDB" id="A0A437PM47"/>
<accession>A0A437PM47</accession>
<keyword evidence="3" id="KW-0378">Hydrolase</keyword>
<evidence type="ECO:0000256" key="1">
    <source>
        <dbReference type="SAM" id="SignalP"/>
    </source>
</evidence>
<evidence type="ECO:0000259" key="2">
    <source>
        <dbReference type="Pfam" id="PF00561"/>
    </source>
</evidence>
<dbReference type="RefSeq" id="WP_127805562.1">
    <property type="nucleotide sequence ID" value="NZ_SACY01000006.1"/>
</dbReference>
<feature type="chain" id="PRO_5019219346" evidence="1">
    <location>
        <begin position="19"/>
        <end position="280"/>
    </location>
</feature>
<dbReference type="GO" id="GO:0016787">
    <property type="term" value="F:hydrolase activity"/>
    <property type="evidence" value="ECO:0007669"/>
    <property type="project" value="UniProtKB-KW"/>
</dbReference>
<dbReference type="Pfam" id="PF00561">
    <property type="entry name" value="Abhydrolase_1"/>
    <property type="match status" value="1"/>
</dbReference>
<dbReference type="EMBL" id="SACY01000006">
    <property type="protein sequence ID" value="RVU23371.1"/>
    <property type="molecule type" value="Genomic_DNA"/>
</dbReference>
<dbReference type="InterPro" id="IPR050471">
    <property type="entry name" value="AB_hydrolase"/>
</dbReference>
<organism evidence="3 4">
    <name type="scientific">Sandaracinomonas limnophila</name>
    <dbReference type="NCBI Taxonomy" id="1862386"/>
    <lineage>
        <taxon>Bacteria</taxon>
        <taxon>Pseudomonadati</taxon>
        <taxon>Bacteroidota</taxon>
        <taxon>Cytophagia</taxon>
        <taxon>Cytophagales</taxon>
        <taxon>Flectobacillaceae</taxon>
        <taxon>Sandaracinomonas</taxon>
    </lineage>
</organism>
<sequence length="280" mass="31765">MKNLLVLLLSILTFSTIAQPKVPYGQNKSAGKYFQINGIKMYVETYGQGKPLVLIHGNGGSIEHMKNQIAHFKKTRKVYVADSRGHGKSSFIEGQEYNYDILTKDWAVLLDSLKISNVDIFGWSDGGIIGLLLARDYPNRIGKVFSYGANLSPSKDATDPKLDSGVRKFVNSQEPKTATEKNNLAIMKMMIDYPNYDFKTFNQVKIPIMVATGDHDLILLDHSLKIYRSLGNAAFHVFGMANHFISWDEPARMNKEIELFFNKPFKQKNLVPKEYEFLLE</sequence>
<dbReference type="OrthoDB" id="2247630at2"/>
<feature type="signal peptide" evidence="1">
    <location>
        <begin position="1"/>
        <end position="18"/>
    </location>
</feature>
<dbReference type="Proteomes" id="UP000282832">
    <property type="component" value="Unassembled WGS sequence"/>
</dbReference>
<keyword evidence="1" id="KW-0732">Signal</keyword>
<name>A0A437PM47_9BACT</name>